<gene>
    <name evidence="1" type="ORF">AArcMg_4096</name>
</gene>
<evidence type="ECO:0000313" key="2">
    <source>
        <dbReference type="Proteomes" id="UP000258613"/>
    </source>
</evidence>
<dbReference type="EMBL" id="CP027032">
    <property type="protein sequence ID" value="AXR79921.1"/>
    <property type="molecule type" value="Genomic_DNA"/>
</dbReference>
<accession>A0A346PK76</accession>
<sequence>MPLLTLNGFLITHIDRQLLESKLNSYSVKTGTTTGFSGSNPNVAFPAGGTRTILIRTWGSATSRLIIQMGA</sequence>
<protein>
    <submittedName>
        <fullName evidence="1">Uncharacterized protein</fullName>
    </submittedName>
</protein>
<name>A0A346PK76_9EURY</name>
<geneLocation type="plasmid" evidence="2">
    <name>paarc-mg-01</name>
</geneLocation>
<dbReference type="Proteomes" id="UP000258613">
    <property type="component" value="Plasmid pAArc-Mg-01"/>
</dbReference>
<organism evidence="1 2">
    <name type="scientific">Natrarchaeobaculum sulfurireducens</name>
    <dbReference type="NCBI Taxonomy" id="2044521"/>
    <lineage>
        <taxon>Archaea</taxon>
        <taxon>Methanobacteriati</taxon>
        <taxon>Methanobacteriota</taxon>
        <taxon>Stenosarchaea group</taxon>
        <taxon>Halobacteria</taxon>
        <taxon>Halobacteriales</taxon>
        <taxon>Natrialbaceae</taxon>
        <taxon>Natrarchaeobaculum</taxon>
    </lineage>
</organism>
<dbReference type="AlphaFoldDB" id="A0A346PK76"/>
<dbReference type="KEGG" id="nag:AArcMg_4096"/>
<reference evidence="1 2" key="1">
    <citation type="submission" date="2018-02" db="EMBL/GenBank/DDBJ databases">
        <title>Phenotypic and genomic properties of facultatively anaerobic sulfur-reducing natronoarchaea from hypersaline soda lakes.</title>
        <authorList>
            <person name="Sorokin D.Y."/>
            <person name="Kublanov I.V."/>
            <person name="Roman P."/>
            <person name="Sinninghe Damste J.S."/>
            <person name="Golyshin P.N."/>
            <person name="Rojo D."/>
            <person name="Ciordia S."/>
            <person name="Mena M.D.C."/>
            <person name="Ferrer M."/>
            <person name="Messina E."/>
            <person name="Smedile F."/>
            <person name="La Spada G."/>
            <person name="La Cono V."/>
            <person name="Yakimov M.M."/>
        </authorList>
    </citation>
    <scope>NUCLEOTIDE SEQUENCE [LARGE SCALE GENOMIC DNA]</scope>
    <source>
        <strain evidence="1 2">AArc-Mg</strain>
        <plasmid evidence="2">paarc-mg-01</plasmid>
    </source>
</reference>
<proteinExistence type="predicted"/>
<keyword evidence="2" id="KW-1185">Reference proteome</keyword>
<evidence type="ECO:0000313" key="1">
    <source>
        <dbReference type="EMBL" id="AXR79921.1"/>
    </source>
</evidence>
<keyword evidence="1" id="KW-0614">Plasmid</keyword>